<dbReference type="EMBL" id="MCFE01000080">
    <property type="protein sequence ID" value="ORY00643.1"/>
    <property type="molecule type" value="Genomic_DNA"/>
</dbReference>
<evidence type="ECO:0000313" key="2">
    <source>
        <dbReference type="Proteomes" id="UP000193498"/>
    </source>
</evidence>
<organism evidence="1 2">
    <name type="scientific">Basidiobolus meristosporus CBS 931.73</name>
    <dbReference type="NCBI Taxonomy" id="1314790"/>
    <lineage>
        <taxon>Eukaryota</taxon>
        <taxon>Fungi</taxon>
        <taxon>Fungi incertae sedis</taxon>
        <taxon>Zoopagomycota</taxon>
        <taxon>Entomophthoromycotina</taxon>
        <taxon>Basidiobolomycetes</taxon>
        <taxon>Basidiobolales</taxon>
        <taxon>Basidiobolaceae</taxon>
        <taxon>Basidiobolus</taxon>
    </lineage>
</organism>
<gene>
    <name evidence="1" type="ORF">K493DRAFT_405841</name>
</gene>
<proteinExistence type="predicted"/>
<reference evidence="1 2" key="1">
    <citation type="submission" date="2016-07" db="EMBL/GenBank/DDBJ databases">
        <title>Pervasive Adenine N6-methylation of Active Genes in Fungi.</title>
        <authorList>
            <consortium name="DOE Joint Genome Institute"/>
            <person name="Mondo S.J."/>
            <person name="Dannebaum R.O."/>
            <person name="Kuo R.C."/>
            <person name="Labutti K."/>
            <person name="Haridas S."/>
            <person name="Kuo A."/>
            <person name="Salamov A."/>
            <person name="Ahrendt S.R."/>
            <person name="Lipzen A."/>
            <person name="Sullivan W."/>
            <person name="Andreopoulos W.B."/>
            <person name="Clum A."/>
            <person name="Lindquist E."/>
            <person name="Daum C."/>
            <person name="Ramamoorthy G.K."/>
            <person name="Gryganskyi A."/>
            <person name="Culley D."/>
            <person name="Magnuson J.K."/>
            <person name="James T.Y."/>
            <person name="O'Malley M.A."/>
            <person name="Stajich J.E."/>
            <person name="Spatafora J.W."/>
            <person name="Visel A."/>
            <person name="Grigoriev I.V."/>
        </authorList>
    </citation>
    <scope>NUCLEOTIDE SEQUENCE [LARGE SCALE GENOMIC DNA]</scope>
    <source>
        <strain evidence="1 2">CBS 931.73</strain>
    </source>
</reference>
<dbReference type="AlphaFoldDB" id="A0A1Y1YRJ2"/>
<protein>
    <submittedName>
        <fullName evidence="1">Uncharacterized protein</fullName>
    </submittedName>
</protein>
<comment type="caution">
    <text evidence="1">The sequence shown here is derived from an EMBL/GenBank/DDBJ whole genome shotgun (WGS) entry which is preliminary data.</text>
</comment>
<keyword evidence="2" id="KW-1185">Reference proteome</keyword>
<accession>A0A1Y1YRJ2</accession>
<name>A0A1Y1YRJ2_9FUNG</name>
<dbReference type="InParanoid" id="A0A1Y1YRJ2"/>
<sequence length="121" mass="13790">MLSFAMLSSFAPVSKTSPILKARKIISTHAYDHQRQGQSIQFRGARPTPVGGEYKIVPDQEKDCSEKIQYASTTIYRPQQNGARQTWVAAVRIKMVECLAAIERRNAQHRNDGNELFLRKR</sequence>
<dbReference type="Proteomes" id="UP000193498">
    <property type="component" value="Unassembled WGS sequence"/>
</dbReference>
<evidence type="ECO:0000313" key="1">
    <source>
        <dbReference type="EMBL" id="ORY00643.1"/>
    </source>
</evidence>